<evidence type="ECO:0000256" key="1">
    <source>
        <dbReference type="ARBA" id="ARBA00001602"/>
    </source>
</evidence>
<evidence type="ECO:0000313" key="8">
    <source>
        <dbReference type="EMBL" id="MDH0825428.1"/>
    </source>
</evidence>
<dbReference type="EMBL" id="JAOCCL010000004">
    <property type="protein sequence ID" value="MDH0825428.1"/>
    <property type="molecule type" value="Genomic_DNA"/>
</dbReference>
<evidence type="ECO:0000256" key="5">
    <source>
        <dbReference type="ARBA" id="ARBA00023235"/>
    </source>
</evidence>
<reference evidence="8" key="1">
    <citation type="submission" date="2022-09" db="EMBL/GenBank/DDBJ databases">
        <title>Intensive care unit water sources are persistently colonized with multi-drug resistant bacteria and are the site of extensive horizontal gene transfer of antibiotic resistance genes.</title>
        <authorList>
            <person name="Diorio-Toth L."/>
        </authorList>
    </citation>
    <scope>NUCLEOTIDE SEQUENCE</scope>
    <source>
        <strain evidence="8">GD03885</strain>
    </source>
</reference>
<evidence type="ECO:0000256" key="4">
    <source>
        <dbReference type="ARBA" id="ARBA00022984"/>
    </source>
</evidence>
<dbReference type="SUPFAM" id="SSF53681">
    <property type="entry name" value="Aspartate/glutamate racemase"/>
    <property type="match status" value="2"/>
</dbReference>
<dbReference type="GO" id="GO:0008360">
    <property type="term" value="P:regulation of cell shape"/>
    <property type="evidence" value="ECO:0007669"/>
    <property type="project" value="UniProtKB-KW"/>
</dbReference>
<gene>
    <name evidence="7 8" type="primary">murI</name>
    <name evidence="8" type="ORF">N5C97_02730</name>
</gene>
<evidence type="ECO:0000256" key="3">
    <source>
        <dbReference type="ARBA" id="ARBA00022960"/>
    </source>
</evidence>
<accession>A0AA42SDG2</accession>
<comment type="similarity">
    <text evidence="7">Belongs to the aspartate/glutamate racemases family.</text>
</comment>
<dbReference type="AlphaFoldDB" id="A0AA42SDG2"/>
<comment type="function">
    <text evidence="7">Provides the (R)-glutamate required for cell wall biosynthesis.</text>
</comment>
<dbReference type="Pfam" id="PF01177">
    <property type="entry name" value="Asp_Glu_race"/>
    <property type="match status" value="1"/>
</dbReference>
<comment type="catalytic activity">
    <reaction evidence="1 7">
        <text>L-glutamate = D-glutamate</text>
        <dbReference type="Rhea" id="RHEA:12813"/>
        <dbReference type="ChEBI" id="CHEBI:29985"/>
        <dbReference type="ChEBI" id="CHEBI:29986"/>
        <dbReference type="EC" id="5.1.1.3"/>
    </reaction>
</comment>
<feature type="binding site" evidence="7">
    <location>
        <begin position="205"/>
        <end position="206"/>
    </location>
    <ligand>
        <name>substrate</name>
    </ligand>
</feature>
<dbReference type="Gene3D" id="3.40.50.1860">
    <property type="match status" value="2"/>
</dbReference>
<keyword evidence="6 7" id="KW-0961">Cell wall biogenesis/degradation</keyword>
<evidence type="ECO:0000256" key="7">
    <source>
        <dbReference type="HAMAP-Rule" id="MF_00258"/>
    </source>
</evidence>
<comment type="pathway">
    <text evidence="7">Cell wall biogenesis; peptidoglycan biosynthesis.</text>
</comment>
<dbReference type="InterPro" id="IPR004391">
    <property type="entry name" value="Glu_race"/>
</dbReference>
<dbReference type="GO" id="GO:0008881">
    <property type="term" value="F:glutamate racemase activity"/>
    <property type="evidence" value="ECO:0007669"/>
    <property type="project" value="UniProtKB-UniRule"/>
</dbReference>
<feature type="active site" description="Proton donor/acceptor" evidence="7">
    <location>
        <position position="204"/>
    </location>
</feature>
<dbReference type="Proteomes" id="UP001160116">
    <property type="component" value="Unassembled WGS sequence"/>
</dbReference>
<feature type="active site" description="Proton donor/acceptor" evidence="7">
    <location>
        <position position="90"/>
    </location>
</feature>
<feature type="binding site" evidence="7">
    <location>
        <begin position="91"/>
        <end position="92"/>
    </location>
    <ligand>
        <name>substrate</name>
    </ligand>
</feature>
<keyword evidence="5 7" id="KW-0413">Isomerase</keyword>
<dbReference type="PANTHER" id="PTHR21198">
    <property type="entry name" value="GLUTAMATE RACEMASE"/>
    <property type="match status" value="1"/>
</dbReference>
<dbReference type="PROSITE" id="PS00924">
    <property type="entry name" value="ASP_GLU_RACEMASE_2"/>
    <property type="match status" value="1"/>
</dbReference>
<dbReference type="HAMAP" id="MF_00258">
    <property type="entry name" value="Glu_racemase"/>
    <property type="match status" value="1"/>
</dbReference>
<dbReference type="InterPro" id="IPR018187">
    <property type="entry name" value="Asp/Glu_racemase_AS_1"/>
</dbReference>
<dbReference type="InterPro" id="IPR015942">
    <property type="entry name" value="Asp/Glu/hydantoin_racemase"/>
</dbReference>
<protein>
    <recommendedName>
        <fullName evidence="2 7">Glutamate racemase</fullName>
        <ecNumber evidence="2 7">5.1.1.3</ecNumber>
    </recommendedName>
</protein>
<feature type="binding site" evidence="7">
    <location>
        <begin position="27"/>
        <end position="28"/>
    </location>
    <ligand>
        <name>substrate</name>
    </ligand>
</feature>
<keyword evidence="4 7" id="KW-0573">Peptidoglycan synthesis</keyword>
<keyword evidence="3 7" id="KW-0133">Cell shape</keyword>
<evidence type="ECO:0000313" key="9">
    <source>
        <dbReference type="Proteomes" id="UP001160116"/>
    </source>
</evidence>
<sequence length="289" mass="31535">MSAIQPLFPLINPMPKATADAPIGIFDSGIGGLSIAQEIAKHLPHERFIYFADTAHVPYGPRNDQNIRELTAQAIEWLYRKGCKVAVVACNTASAFSLDYLREHYGDNFPIIGLVPALKPAVLQSKSKTVAVLATPATFRGQLIKDVVEKFAQPSGVTVIPVTCLDLVPFVESGAQMSAACLATLKDILQPVVDQGADYLVLGCTHYPFLKIAIQSIFGQKLTLIDSGLAVARQTARILIKNELLFEQNHDGDVRIECYVSGNNAESLRPILQLLLEPELNWTILNISD</sequence>
<name>A0AA42SDG2_ACIJO</name>
<dbReference type="GO" id="GO:0071555">
    <property type="term" value="P:cell wall organization"/>
    <property type="evidence" value="ECO:0007669"/>
    <property type="project" value="UniProtKB-KW"/>
</dbReference>
<dbReference type="NCBIfam" id="TIGR00067">
    <property type="entry name" value="glut_race"/>
    <property type="match status" value="1"/>
</dbReference>
<dbReference type="PANTHER" id="PTHR21198:SF2">
    <property type="entry name" value="GLUTAMATE RACEMASE"/>
    <property type="match status" value="1"/>
</dbReference>
<organism evidence="8 9">
    <name type="scientific">Acinetobacter johnsonii</name>
    <dbReference type="NCBI Taxonomy" id="40214"/>
    <lineage>
        <taxon>Bacteria</taxon>
        <taxon>Pseudomonadati</taxon>
        <taxon>Pseudomonadota</taxon>
        <taxon>Gammaproteobacteria</taxon>
        <taxon>Moraxellales</taxon>
        <taxon>Moraxellaceae</taxon>
        <taxon>Acinetobacter</taxon>
    </lineage>
</organism>
<evidence type="ECO:0000256" key="2">
    <source>
        <dbReference type="ARBA" id="ARBA00013090"/>
    </source>
</evidence>
<proteinExistence type="inferred from homology"/>
<dbReference type="RefSeq" id="WP_205667252.1">
    <property type="nucleotide sequence ID" value="NZ_CP070866.1"/>
</dbReference>
<dbReference type="EC" id="5.1.1.3" evidence="2 7"/>
<evidence type="ECO:0000256" key="6">
    <source>
        <dbReference type="ARBA" id="ARBA00023316"/>
    </source>
</evidence>
<dbReference type="GO" id="GO:0009252">
    <property type="term" value="P:peptidoglycan biosynthetic process"/>
    <property type="evidence" value="ECO:0007669"/>
    <property type="project" value="UniProtKB-UniRule"/>
</dbReference>
<comment type="caution">
    <text evidence="8">The sequence shown here is derived from an EMBL/GenBank/DDBJ whole genome shotgun (WGS) entry which is preliminary data.</text>
</comment>
<dbReference type="InterPro" id="IPR033134">
    <property type="entry name" value="Asp/Glu_racemase_AS_2"/>
</dbReference>
<dbReference type="InterPro" id="IPR001920">
    <property type="entry name" value="Asp/Glu_race"/>
</dbReference>
<feature type="binding site" evidence="7">
    <location>
        <begin position="59"/>
        <end position="60"/>
    </location>
    <ligand>
        <name>substrate</name>
    </ligand>
</feature>
<dbReference type="PROSITE" id="PS00923">
    <property type="entry name" value="ASP_GLU_RACEMASE_1"/>
    <property type="match status" value="1"/>
</dbReference>